<organism evidence="3 4">
    <name type="scientific">Linnemannia gamsii</name>
    <dbReference type="NCBI Taxonomy" id="64522"/>
    <lineage>
        <taxon>Eukaryota</taxon>
        <taxon>Fungi</taxon>
        <taxon>Fungi incertae sedis</taxon>
        <taxon>Mucoromycota</taxon>
        <taxon>Mortierellomycotina</taxon>
        <taxon>Mortierellomycetes</taxon>
        <taxon>Mortierellales</taxon>
        <taxon>Mortierellaceae</taxon>
        <taxon>Linnemannia</taxon>
    </lineage>
</organism>
<gene>
    <name evidence="3" type="ORF">BGZ96_012689</name>
</gene>
<feature type="coiled-coil region" evidence="2">
    <location>
        <begin position="1"/>
        <end position="119"/>
    </location>
</feature>
<keyword evidence="1 2" id="KW-0175">Coiled coil</keyword>
<protein>
    <recommendedName>
        <fullName evidence="5">Tropomyosin</fullName>
    </recommendedName>
</protein>
<dbReference type="InterPro" id="IPR000533">
    <property type="entry name" value="Tropomyosin"/>
</dbReference>
<dbReference type="Pfam" id="PF00261">
    <property type="entry name" value="Tropomyosin"/>
    <property type="match status" value="2"/>
</dbReference>
<evidence type="ECO:0000256" key="1">
    <source>
        <dbReference type="ARBA" id="ARBA00023054"/>
    </source>
</evidence>
<comment type="caution">
    <text evidence="3">The sequence shown here is derived from an EMBL/GenBank/DDBJ whole genome shotgun (WGS) entry which is preliminary data.</text>
</comment>
<evidence type="ECO:0000313" key="4">
    <source>
        <dbReference type="Proteomes" id="UP001194696"/>
    </source>
</evidence>
<dbReference type="Proteomes" id="UP001194696">
    <property type="component" value="Unassembled WGS sequence"/>
</dbReference>
<dbReference type="SUPFAM" id="SSF57997">
    <property type="entry name" value="Tropomyosin"/>
    <property type="match status" value="1"/>
</dbReference>
<accession>A0ABQ7KBM0</accession>
<evidence type="ECO:0000256" key="2">
    <source>
        <dbReference type="SAM" id="Coils"/>
    </source>
</evidence>
<dbReference type="EMBL" id="JAAAIM010000098">
    <property type="protein sequence ID" value="KAG0295026.1"/>
    <property type="molecule type" value="Genomic_DNA"/>
</dbReference>
<keyword evidence="4" id="KW-1185">Reference proteome</keyword>
<dbReference type="Gene3D" id="1.20.5.340">
    <property type="match status" value="1"/>
</dbReference>
<sequence length="123" mass="13885">MDKFKEKIASIRAEADIALARAEDAERDLAASKAELSSKEQDAISLNNRITLLETQLEKAENSGGEASVKLREHELKVEDLERKVKSLEKENESLETKLEEMTEKHNIAKAELDETLKAMDEM</sequence>
<proteinExistence type="predicted"/>
<name>A0ABQ7KBM0_9FUNG</name>
<evidence type="ECO:0000313" key="3">
    <source>
        <dbReference type="EMBL" id="KAG0295026.1"/>
    </source>
</evidence>
<reference evidence="3 4" key="1">
    <citation type="journal article" date="2020" name="Fungal Divers.">
        <title>Resolving the Mortierellaceae phylogeny through synthesis of multi-gene phylogenetics and phylogenomics.</title>
        <authorList>
            <person name="Vandepol N."/>
            <person name="Liber J."/>
            <person name="Desiro A."/>
            <person name="Na H."/>
            <person name="Kennedy M."/>
            <person name="Barry K."/>
            <person name="Grigoriev I.V."/>
            <person name="Miller A.N."/>
            <person name="O'Donnell K."/>
            <person name="Stajich J.E."/>
            <person name="Bonito G."/>
        </authorList>
    </citation>
    <scope>NUCLEOTIDE SEQUENCE [LARGE SCALE GENOMIC DNA]</scope>
    <source>
        <strain evidence="3 4">AD045</strain>
    </source>
</reference>
<evidence type="ECO:0008006" key="5">
    <source>
        <dbReference type="Google" id="ProtNLM"/>
    </source>
</evidence>